<keyword evidence="1 3" id="KW-0378">Hydrolase</keyword>
<name>A0ABS6WKF7_9HYPH</name>
<evidence type="ECO:0000256" key="1">
    <source>
        <dbReference type="ARBA" id="ARBA00022801"/>
    </source>
</evidence>
<dbReference type="Pfam" id="PF20434">
    <property type="entry name" value="BD-FAE"/>
    <property type="match status" value="1"/>
</dbReference>
<dbReference type="RefSeq" id="WP_219200093.1">
    <property type="nucleotide sequence ID" value="NZ_JAHWQX010000001.1"/>
</dbReference>
<evidence type="ECO:0000259" key="2">
    <source>
        <dbReference type="Pfam" id="PF20434"/>
    </source>
</evidence>
<dbReference type="InterPro" id="IPR049492">
    <property type="entry name" value="BD-FAE-like_dom"/>
</dbReference>
<evidence type="ECO:0000313" key="4">
    <source>
        <dbReference type="Proteomes" id="UP001430804"/>
    </source>
</evidence>
<dbReference type="EMBL" id="JAHWQX010000001">
    <property type="protein sequence ID" value="MBW3096422.1"/>
    <property type="molecule type" value="Genomic_DNA"/>
</dbReference>
<accession>A0ABS6WKF7</accession>
<evidence type="ECO:0000313" key="3">
    <source>
        <dbReference type="EMBL" id="MBW3096422.1"/>
    </source>
</evidence>
<gene>
    <name evidence="3" type="ORF">KY465_03910</name>
</gene>
<dbReference type="GO" id="GO:0016787">
    <property type="term" value="F:hydrolase activity"/>
    <property type="evidence" value="ECO:0007669"/>
    <property type="project" value="UniProtKB-KW"/>
</dbReference>
<organism evidence="3 4">
    <name type="scientific">Pseudohoeflea coraliihabitans</name>
    <dbReference type="NCBI Taxonomy" id="2860393"/>
    <lineage>
        <taxon>Bacteria</taxon>
        <taxon>Pseudomonadati</taxon>
        <taxon>Pseudomonadota</taxon>
        <taxon>Alphaproteobacteria</taxon>
        <taxon>Hyphomicrobiales</taxon>
        <taxon>Rhizobiaceae</taxon>
        <taxon>Pseudohoeflea</taxon>
    </lineage>
</organism>
<proteinExistence type="predicted"/>
<dbReference type="InterPro" id="IPR050300">
    <property type="entry name" value="GDXG_lipolytic_enzyme"/>
</dbReference>
<keyword evidence="4" id="KW-1185">Reference proteome</keyword>
<feature type="domain" description="BD-FAE-like" evidence="2">
    <location>
        <begin position="75"/>
        <end position="169"/>
    </location>
</feature>
<dbReference type="Proteomes" id="UP001430804">
    <property type="component" value="Unassembled WGS sequence"/>
</dbReference>
<comment type="caution">
    <text evidence="3">The sequence shown here is derived from an EMBL/GenBank/DDBJ whole genome shotgun (WGS) entry which is preliminary data.</text>
</comment>
<dbReference type="PANTHER" id="PTHR48081">
    <property type="entry name" value="AB HYDROLASE SUPERFAMILY PROTEIN C4A8.06C"/>
    <property type="match status" value="1"/>
</dbReference>
<dbReference type="PANTHER" id="PTHR48081:SF33">
    <property type="entry name" value="KYNURENINE FORMAMIDASE"/>
    <property type="match status" value="1"/>
</dbReference>
<sequence length="296" mass="32240">MPSLNDEATWPREILDRDYNARASVPPAVFEEAIGRYRSDSEKVAGHLDFGDVVYDEESGQTLDIYGAGKTDGAQAEGLRPVFVFIHGGYWRLLSKQDSAFMAAMLDEQGIATAVVDYRLAPAVSLHEIVREVRAAIAFLWHQGRSYGLDPERIYVGGSSAGGHLAAAVVSGGWHEAFDVPSTVVKGAMPLSGLFHLGPIAHSFVQEWLSLDADAVEQLSPAELLPDAGCPLFIAYAQGEPAGFKRQSQAYARLWQEAGFPAQLVEVEGRNHFDLPLDLMDPDSELSRALIGMINR</sequence>
<protein>
    <submittedName>
        <fullName evidence="3">Alpha/beta hydrolase</fullName>
    </submittedName>
</protein>
<reference evidence="3" key="1">
    <citation type="submission" date="2021-07" db="EMBL/GenBank/DDBJ databases">
        <title>Pseudohoeflea marina sp. nov. a polyhydroxyalcanoate-producing bacterium.</title>
        <authorList>
            <person name="Zheng W."/>
            <person name="Yu S."/>
            <person name="Huang Y."/>
        </authorList>
    </citation>
    <scope>NUCLEOTIDE SEQUENCE</scope>
    <source>
        <strain evidence="3">DP4N28-3</strain>
    </source>
</reference>